<evidence type="ECO:0000256" key="4">
    <source>
        <dbReference type="ARBA" id="ARBA00023163"/>
    </source>
</evidence>
<comment type="caution">
    <text evidence="7">The sequence shown here is derived from an EMBL/GenBank/DDBJ whole genome shotgun (WGS) entry which is preliminary data.</text>
</comment>
<dbReference type="InterPro" id="IPR013324">
    <property type="entry name" value="RNA_pol_sigma_r3/r4-like"/>
</dbReference>
<dbReference type="SUPFAM" id="SSF88659">
    <property type="entry name" value="Sigma3 and sigma4 domains of RNA polymerase sigma factors"/>
    <property type="match status" value="1"/>
</dbReference>
<comment type="similarity">
    <text evidence="1">Belongs to the sigma-70 factor family. ECF subfamily.</text>
</comment>
<evidence type="ECO:0000256" key="1">
    <source>
        <dbReference type="ARBA" id="ARBA00010641"/>
    </source>
</evidence>
<dbReference type="SUPFAM" id="SSF88946">
    <property type="entry name" value="Sigma2 domain of RNA polymerase sigma factors"/>
    <property type="match status" value="1"/>
</dbReference>
<dbReference type="AlphaFoldDB" id="A0A4R6DUZ5"/>
<feature type="domain" description="RNA polymerase sigma-70 region 2" evidence="5">
    <location>
        <begin position="8"/>
        <end position="73"/>
    </location>
</feature>
<evidence type="ECO:0000259" key="6">
    <source>
        <dbReference type="Pfam" id="PF08281"/>
    </source>
</evidence>
<dbReference type="OrthoDB" id="9180690at2"/>
<keyword evidence="4" id="KW-0804">Transcription</keyword>
<dbReference type="Pfam" id="PF08281">
    <property type="entry name" value="Sigma70_r4_2"/>
    <property type="match status" value="1"/>
</dbReference>
<evidence type="ECO:0000256" key="2">
    <source>
        <dbReference type="ARBA" id="ARBA00023015"/>
    </source>
</evidence>
<name>A0A4R6DUZ5_9RHOO</name>
<dbReference type="InterPro" id="IPR013325">
    <property type="entry name" value="RNA_pol_sigma_r2"/>
</dbReference>
<accession>A0A4R6DUZ5</accession>
<proteinExistence type="inferred from homology"/>
<dbReference type="GO" id="GO:0006352">
    <property type="term" value="P:DNA-templated transcription initiation"/>
    <property type="evidence" value="ECO:0007669"/>
    <property type="project" value="InterPro"/>
</dbReference>
<dbReference type="RefSeq" id="WP_133593108.1">
    <property type="nucleotide sequence ID" value="NZ_SNVV01000013.1"/>
</dbReference>
<evidence type="ECO:0000313" key="7">
    <source>
        <dbReference type="EMBL" id="TDN48977.1"/>
    </source>
</evidence>
<keyword evidence="3" id="KW-0731">Sigma factor</keyword>
<protein>
    <submittedName>
        <fullName evidence="7">RNA polymerase sigma-70 factor (ECF subfamily)</fullName>
    </submittedName>
</protein>
<sequence>MPQEVHSLYLDHHGWLQGWLRHKLGCAHQAADLAHDVFLRVLLRRELAPVREPRAYLTTVARGLLIDHWRRQDLERAWLEALAVLPEPVSPSPEERQLAVELLLQIDAMLADLRAPVRTAFLLAQLEGACYDDIASRLGVTRRSVERYVAEALFHCYSLRHAC</sequence>
<dbReference type="InterPro" id="IPR013249">
    <property type="entry name" value="RNA_pol_sigma70_r4_t2"/>
</dbReference>
<dbReference type="PANTHER" id="PTHR43133:SF63">
    <property type="entry name" value="RNA POLYMERASE SIGMA FACTOR FECI-RELATED"/>
    <property type="match status" value="1"/>
</dbReference>
<dbReference type="InterPro" id="IPR014284">
    <property type="entry name" value="RNA_pol_sigma-70_dom"/>
</dbReference>
<dbReference type="NCBIfam" id="TIGR02937">
    <property type="entry name" value="sigma70-ECF"/>
    <property type="match status" value="1"/>
</dbReference>
<dbReference type="Proteomes" id="UP000295129">
    <property type="component" value="Unassembled WGS sequence"/>
</dbReference>
<gene>
    <name evidence="7" type="ORF">C7389_113100</name>
</gene>
<evidence type="ECO:0000259" key="5">
    <source>
        <dbReference type="Pfam" id="PF04542"/>
    </source>
</evidence>
<dbReference type="InterPro" id="IPR036388">
    <property type="entry name" value="WH-like_DNA-bd_sf"/>
</dbReference>
<dbReference type="NCBIfam" id="NF009180">
    <property type="entry name" value="PRK12528.1"/>
    <property type="match status" value="1"/>
</dbReference>
<dbReference type="EMBL" id="SNVV01000013">
    <property type="protein sequence ID" value="TDN48977.1"/>
    <property type="molecule type" value="Genomic_DNA"/>
</dbReference>
<dbReference type="Gene3D" id="1.10.1740.10">
    <property type="match status" value="1"/>
</dbReference>
<feature type="domain" description="RNA polymerase sigma factor 70 region 4 type 2" evidence="6">
    <location>
        <begin position="104"/>
        <end position="153"/>
    </location>
</feature>
<dbReference type="Gene3D" id="1.10.10.10">
    <property type="entry name" value="Winged helix-like DNA-binding domain superfamily/Winged helix DNA-binding domain"/>
    <property type="match status" value="1"/>
</dbReference>
<dbReference type="Pfam" id="PF04542">
    <property type="entry name" value="Sigma70_r2"/>
    <property type="match status" value="1"/>
</dbReference>
<reference evidence="7 8" key="1">
    <citation type="submission" date="2019-03" db="EMBL/GenBank/DDBJ databases">
        <title>Genomic Encyclopedia of Type Strains, Phase IV (KMG-IV): sequencing the most valuable type-strain genomes for metagenomic binning, comparative biology and taxonomic classification.</title>
        <authorList>
            <person name="Goeker M."/>
        </authorList>
    </citation>
    <scope>NUCLEOTIDE SEQUENCE [LARGE SCALE GENOMIC DNA]</scope>
    <source>
        <strain evidence="7 8">DSM 12121</strain>
    </source>
</reference>
<evidence type="ECO:0000256" key="3">
    <source>
        <dbReference type="ARBA" id="ARBA00023082"/>
    </source>
</evidence>
<dbReference type="GO" id="GO:0016987">
    <property type="term" value="F:sigma factor activity"/>
    <property type="evidence" value="ECO:0007669"/>
    <property type="project" value="UniProtKB-KW"/>
</dbReference>
<dbReference type="FunFam" id="1.10.1740.10:FF:000009">
    <property type="entry name" value="RNA polymerase sigma factor"/>
    <property type="match status" value="1"/>
</dbReference>
<dbReference type="InterPro" id="IPR007627">
    <property type="entry name" value="RNA_pol_sigma70_r2"/>
</dbReference>
<dbReference type="InterPro" id="IPR039425">
    <property type="entry name" value="RNA_pol_sigma-70-like"/>
</dbReference>
<keyword evidence="2" id="KW-0805">Transcription regulation</keyword>
<keyword evidence="8" id="KW-1185">Reference proteome</keyword>
<evidence type="ECO:0000313" key="8">
    <source>
        <dbReference type="Proteomes" id="UP000295129"/>
    </source>
</evidence>
<organism evidence="7 8">
    <name type="scientific">Azoarcus indigens</name>
    <dbReference type="NCBI Taxonomy" id="29545"/>
    <lineage>
        <taxon>Bacteria</taxon>
        <taxon>Pseudomonadati</taxon>
        <taxon>Pseudomonadota</taxon>
        <taxon>Betaproteobacteria</taxon>
        <taxon>Rhodocyclales</taxon>
        <taxon>Zoogloeaceae</taxon>
        <taxon>Azoarcus</taxon>
    </lineage>
</organism>
<dbReference type="GO" id="GO:0003677">
    <property type="term" value="F:DNA binding"/>
    <property type="evidence" value="ECO:0007669"/>
    <property type="project" value="InterPro"/>
</dbReference>
<dbReference type="PANTHER" id="PTHR43133">
    <property type="entry name" value="RNA POLYMERASE ECF-TYPE SIGMA FACTO"/>
    <property type="match status" value="1"/>
</dbReference>